<dbReference type="AlphaFoldDB" id="A0A318SIW8"/>
<feature type="domain" description="EamA" evidence="2">
    <location>
        <begin position="153"/>
        <end position="285"/>
    </location>
</feature>
<feature type="transmembrane region" description="Helical" evidence="1">
    <location>
        <begin position="270"/>
        <end position="288"/>
    </location>
</feature>
<dbReference type="SUPFAM" id="SSF103481">
    <property type="entry name" value="Multidrug resistance efflux transporter EmrE"/>
    <property type="match status" value="2"/>
</dbReference>
<dbReference type="Proteomes" id="UP000248326">
    <property type="component" value="Unassembled WGS sequence"/>
</dbReference>
<keyword evidence="1" id="KW-1133">Transmembrane helix</keyword>
<name>A0A318SIW8_9DEIO</name>
<accession>A0A318SIW8</accession>
<dbReference type="InterPro" id="IPR000620">
    <property type="entry name" value="EamA_dom"/>
</dbReference>
<evidence type="ECO:0000313" key="3">
    <source>
        <dbReference type="EMBL" id="PYE51863.1"/>
    </source>
</evidence>
<sequence>MSSSASASSSSPLVGIGWALLSAFAFSTLGIFAKLAPSVGLTSETLLTWRFGIAALALFTLGFGRGVAWRERLVMLAFGPIYTLQTALYFAALSRISAGTAALLLYLAPAFVVVYAWMLGRRPGAAQVGAVALTLVGLAVVIGLPSDSDRGASGLLLGVLTAMCYGAYLLGSERYLGRLAPFTVTAHVALGATVGFGLLGAAQGRLDVPSSLEAWGVVVACVIFPTLLALPSLFAAISRLGAARASIIATTEPVWTAVLAALVLGEAWGTGLLVGGALILLGAVLAQCPGRAR</sequence>
<feature type="transmembrane region" description="Helical" evidence="1">
    <location>
        <begin position="12"/>
        <end position="35"/>
    </location>
</feature>
<dbReference type="InterPro" id="IPR037185">
    <property type="entry name" value="EmrE-like"/>
</dbReference>
<feature type="transmembrane region" description="Helical" evidence="1">
    <location>
        <begin position="182"/>
        <end position="202"/>
    </location>
</feature>
<dbReference type="GO" id="GO:0016020">
    <property type="term" value="C:membrane"/>
    <property type="evidence" value="ECO:0007669"/>
    <property type="project" value="InterPro"/>
</dbReference>
<keyword evidence="1" id="KW-0472">Membrane</keyword>
<gene>
    <name evidence="3" type="ORF">DES52_11464</name>
</gene>
<feature type="transmembrane region" description="Helical" evidence="1">
    <location>
        <begin position="98"/>
        <end position="118"/>
    </location>
</feature>
<protein>
    <submittedName>
        <fullName evidence="3">Threonine/homoserine efflux transporter RhtA</fullName>
    </submittedName>
</protein>
<comment type="caution">
    <text evidence="3">The sequence shown here is derived from an EMBL/GenBank/DDBJ whole genome shotgun (WGS) entry which is preliminary data.</text>
</comment>
<feature type="transmembrane region" description="Helical" evidence="1">
    <location>
        <begin position="151"/>
        <end position="170"/>
    </location>
</feature>
<keyword evidence="1" id="KW-0812">Transmembrane</keyword>
<feature type="transmembrane region" description="Helical" evidence="1">
    <location>
        <begin position="125"/>
        <end position="145"/>
    </location>
</feature>
<keyword evidence="4" id="KW-1185">Reference proteome</keyword>
<evidence type="ECO:0000313" key="4">
    <source>
        <dbReference type="Proteomes" id="UP000248326"/>
    </source>
</evidence>
<proteinExistence type="predicted"/>
<feature type="transmembrane region" description="Helical" evidence="1">
    <location>
        <begin position="73"/>
        <end position="92"/>
    </location>
</feature>
<feature type="transmembrane region" description="Helical" evidence="1">
    <location>
        <begin position="245"/>
        <end position="264"/>
    </location>
</feature>
<dbReference type="RefSeq" id="WP_110887892.1">
    <property type="nucleotide sequence ID" value="NZ_QJSX01000014.1"/>
</dbReference>
<dbReference type="EMBL" id="QJSX01000014">
    <property type="protein sequence ID" value="PYE51863.1"/>
    <property type="molecule type" value="Genomic_DNA"/>
</dbReference>
<dbReference type="OrthoDB" id="67820at2"/>
<reference evidence="3 4" key="1">
    <citation type="submission" date="2018-06" db="EMBL/GenBank/DDBJ databases">
        <title>Genomic Encyclopedia of Type Strains, Phase IV (KMG-IV): sequencing the most valuable type-strain genomes for metagenomic binning, comparative biology and taxonomic classification.</title>
        <authorList>
            <person name="Goeker M."/>
        </authorList>
    </citation>
    <scope>NUCLEOTIDE SEQUENCE [LARGE SCALE GENOMIC DNA]</scope>
    <source>
        <strain evidence="3 4">DSM 18048</strain>
    </source>
</reference>
<evidence type="ECO:0000259" key="2">
    <source>
        <dbReference type="Pfam" id="PF00892"/>
    </source>
</evidence>
<organism evidence="3 4">
    <name type="scientific">Deinococcus yavapaiensis KR-236</name>
    <dbReference type="NCBI Taxonomy" id="694435"/>
    <lineage>
        <taxon>Bacteria</taxon>
        <taxon>Thermotogati</taxon>
        <taxon>Deinococcota</taxon>
        <taxon>Deinococci</taxon>
        <taxon>Deinococcales</taxon>
        <taxon>Deinococcaceae</taxon>
        <taxon>Deinococcus</taxon>
    </lineage>
</organism>
<dbReference type="Pfam" id="PF00892">
    <property type="entry name" value="EamA"/>
    <property type="match status" value="2"/>
</dbReference>
<feature type="domain" description="EamA" evidence="2">
    <location>
        <begin position="14"/>
        <end position="142"/>
    </location>
</feature>
<evidence type="ECO:0000256" key="1">
    <source>
        <dbReference type="SAM" id="Phobius"/>
    </source>
</evidence>
<dbReference type="PANTHER" id="PTHR22911:SF79">
    <property type="entry name" value="MOBA-LIKE NTP TRANSFERASE DOMAIN-CONTAINING PROTEIN"/>
    <property type="match status" value="1"/>
</dbReference>
<dbReference type="PANTHER" id="PTHR22911">
    <property type="entry name" value="ACYL-MALONYL CONDENSING ENZYME-RELATED"/>
    <property type="match status" value="1"/>
</dbReference>
<feature type="transmembrane region" description="Helical" evidence="1">
    <location>
        <begin position="47"/>
        <end position="66"/>
    </location>
</feature>
<feature type="transmembrane region" description="Helical" evidence="1">
    <location>
        <begin position="214"/>
        <end position="238"/>
    </location>
</feature>